<dbReference type="Gene3D" id="3.90.550.10">
    <property type="entry name" value="Spore Coat Polysaccharide Biosynthesis Protein SpsA, Chain A"/>
    <property type="match status" value="1"/>
</dbReference>
<dbReference type="Pfam" id="PF09837">
    <property type="entry name" value="DUF2064"/>
    <property type="match status" value="1"/>
</dbReference>
<name>A0A1H1RQE2_9ACTN</name>
<dbReference type="InterPro" id="IPR029044">
    <property type="entry name" value="Nucleotide-diphossugar_trans"/>
</dbReference>
<evidence type="ECO:0000313" key="1">
    <source>
        <dbReference type="EMBL" id="SDS37938.1"/>
    </source>
</evidence>
<evidence type="ECO:0000313" key="2">
    <source>
        <dbReference type="Proteomes" id="UP000198859"/>
    </source>
</evidence>
<dbReference type="InterPro" id="IPR018641">
    <property type="entry name" value="Trfase_1_rSAM/seldom-assoc"/>
</dbReference>
<dbReference type="AlphaFoldDB" id="A0A1H1RQE2"/>
<protein>
    <submittedName>
        <fullName evidence="1">Uncharacterized protein</fullName>
    </submittedName>
</protein>
<organism evidence="1 2">
    <name type="scientific">Nocardioides scoriae</name>
    <dbReference type="NCBI Taxonomy" id="642780"/>
    <lineage>
        <taxon>Bacteria</taxon>
        <taxon>Bacillati</taxon>
        <taxon>Actinomycetota</taxon>
        <taxon>Actinomycetes</taxon>
        <taxon>Propionibacteriales</taxon>
        <taxon>Nocardioidaceae</taxon>
        <taxon>Nocardioides</taxon>
    </lineage>
</organism>
<dbReference type="Proteomes" id="UP000198859">
    <property type="component" value="Chromosome I"/>
</dbReference>
<keyword evidence="2" id="KW-1185">Reference proteome</keyword>
<dbReference type="STRING" id="642780.SAMN04488570_1749"/>
<gene>
    <name evidence="1" type="ORF">SAMN04488570_1749</name>
</gene>
<dbReference type="RefSeq" id="WP_197681134.1">
    <property type="nucleotide sequence ID" value="NZ_LT629757.1"/>
</dbReference>
<dbReference type="SUPFAM" id="SSF53448">
    <property type="entry name" value="Nucleotide-diphospho-sugar transferases"/>
    <property type="match status" value="1"/>
</dbReference>
<dbReference type="PANTHER" id="PTHR36529:SF1">
    <property type="entry name" value="GLYCOSYLTRANSFERASE"/>
    <property type="match status" value="1"/>
</dbReference>
<dbReference type="EMBL" id="LT629757">
    <property type="protein sequence ID" value="SDS37938.1"/>
    <property type="molecule type" value="Genomic_DNA"/>
</dbReference>
<reference evidence="2" key="1">
    <citation type="submission" date="2016-10" db="EMBL/GenBank/DDBJ databases">
        <authorList>
            <person name="Varghese N."/>
            <person name="Submissions S."/>
        </authorList>
    </citation>
    <scope>NUCLEOTIDE SEQUENCE [LARGE SCALE GENOMIC DNA]</scope>
    <source>
        <strain evidence="2">DSM 22127</strain>
    </source>
</reference>
<dbReference type="PANTHER" id="PTHR36529">
    <property type="entry name" value="SLL1095 PROTEIN"/>
    <property type="match status" value="1"/>
</dbReference>
<proteinExistence type="predicted"/>
<accession>A0A1H1RQE2</accession>
<sequence>MTGGHCPPAVVLVVAKAPVPGRVKTRLGAVVGMEAAADLAAAALLDTLEACWTAYGAGRCHLALDGDLAEGLRSEDLLAATAAWTVHPQRGEGLAERLAAAHRDVASSAGAPVVQVGMDTPHAPAAVLRGAGEMMTHQDDAVLGPALDGGWWLLGVAGPHLVAHLPEVPMSTDATGVLTRAALERAGARVQQVDPLRDVDEEADALAAAAAAPDSRFARALAHSRGGVAR</sequence>